<organism evidence="13 14">
    <name type="scientific">Caerostris extrusa</name>
    <name type="common">Bark spider</name>
    <name type="synonym">Caerostris bankana</name>
    <dbReference type="NCBI Taxonomy" id="172846"/>
    <lineage>
        <taxon>Eukaryota</taxon>
        <taxon>Metazoa</taxon>
        <taxon>Ecdysozoa</taxon>
        <taxon>Arthropoda</taxon>
        <taxon>Chelicerata</taxon>
        <taxon>Arachnida</taxon>
        <taxon>Araneae</taxon>
        <taxon>Araneomorphae</taxon>
        <taxon>Entelegynae</taxon>
        <taxon>Araneoidea</taxon>
        <taxon>Araneidae</taxon>
        <taxon>Caerostris</taxon>
    </lineage>
</organism>
<evidence type="ECO:0000256" key="8">
    <source>
        <dbReference type="ARBA" id="ARBA00022848"/>
    </source>
</evidence>
<feature type="non-terminal residue" evidence="13">
    <location>
        <position position="1"/>
    </location>
</feature>
<keyword evidence="12" id="KW-0472">Membrane</keyword>
<keyword evidence="11" id="KW-0503">Monooxygenase</keyword>
<dbReference type="GO" id="GO:0020037">
    <property type="term" value="F:heme binding"/>
    <property type="evidence" value="ECO:0007669"/>
    <property type="project" value="InterPro"/>
</dbReference>
<reference evidence="13 14" key="1">
    <citation type="submission" date="2021-06" db="EMBL/GenBank/DDBJ databases">
        <title>Caerostris extrusa draft genome.</title>
        <authorList>
            <person name="Kono N."/>
            <person name="Arakawa K."/>
        </authorList>
    </citation>
    <scope>NUCLEOTIDE SEQUENCE [LARGE SCALE GENOMIC DNA]</scope>
</reference>
<evidence type="ECO:0000256" key="11">
    <source>
        <dbReference type="ARBA" id="ARBA00023033"/>
    </source>
</evidence>
<comment type="cofactor">
    <cofactor evidence="1">
        <name>heme</name>
        <dbReference type="ChEBI" id="CHEBI:30413"/>
    </cofactor>
</comment>
<keyword evidence="10" id="KW-0408">Iron</keyword>
<evidence type="ECO:0000256" key="6">
    <source>
        <dbReference type="ARBA" id="ARBA00022723"/>
    </source>
</evidence>
<dbReference type="InterPro" id="IPR036396">
    <property type="entry name" value="Cyt_P450_sf"/>
</dbReference>
<sequence>LYSCVVVIQTENIQNSREGFYKDVITQVVKERKETGKRYNDVLQILMDACDEEKQSLNSEIAEDETDQYGSIMDGADKKALSSYKNKKLSEIEMLAQCILFFIVGYETTASTLTFMAYALAMNPEWQEKLIEEVDRAFEKHAEMSYDTVREMKVLDAVVSETLRMYPPALNLDRTACEDYELGNTGIVIEKGMMVCIPIYAMHYDPEFFEDPETFNPNRFMDPSETKHPPVRLHAIRCRTQELPRYAIRTAGDESVHGQHIATLPVSATSTNTGTSKI</sequence>
<evidence type="ECO:0000313" key="13">
    <source>
        <dbReference type="EMBL" id="GIY33242.1"/>
    </source>
</evidence>
<keyword evidence="9" id="KW-0560">Oxidoreductase</keyword>
<dbReference type="InterPro" id="IPR002401">
    <property type="entry name" value="Cyt_P450_E_grp-I"/>
</dbReference>
<evidence type="ECO:0000256" key="2">
    <source>
        <dbReference type="ARBA" id="ARBA00004174"/>
    </source>
</evidence>
<dbReference type="GO" id="GO:0016705">
    <property type="term" value="F:oxidoreductase activity, acting on paired donors, with incorporation or reduction of molecular oxygen"/>
    <property type="evidence" value="ECO:0007669"/>
    <property type="project" value="InterPro"/>
</dbReference>
<protein>
    <submittedName>
        <fullName evidence="13">Cytochrome P450 3A21</fullName>
    </submittedName>
</protein>
<dbReference type="PRINTS" id="PR00385">
    <property type="entry name" value="P450"/>
</dbReference>
<gene>
    <name evidence="13" type="primary">CYP3A21</name>
    <name evidence="13" type="ORF">CEXT_134421</name>
</gene>
<dbReference type="InterPro" id="IPR001128">
    <property type="entry name" value="Cyt_P450"/>
</dbReference>
<keyword evidence="7" id="KW-0256">Endoplasmic reticulum</keyword>
<comment type="subcellular location">
    <subcellularLocation>
        <location evidence="3">Endoplasmic reticulum membrane</location>
        <topology evidence="3">Peripheral membrane protein</topology>
    </subcellularLocation>
    <subcellularLocation>
        <location evidence="2">Microsome membrane</location>
        <topology evidence="2">Peripheral membrane protein</topology>
    </subcellularLocation>
</comment>
<dbReference type="GO" id="GO:0004497">
    <property type="term" value="F:monooxygenase activity"/>
    <property type="evidence" value="ECO:0007669"/>
    <property type="project" value="UniProtKB-KW"/>
</dbReference>
<evidence type="ECO:0000256" key="7">
    <source>
        <dbReference type="ARBA" id="ARBA00022824"/>
    </source>
</evidence>
<accession>A0AAV4SLQ5</accession>
<evidence type="ECO:0000256" key="3">
    <source>
        <dbReference type="ARBA" id="ARBA00004406"/>
    </source>
</evidence>
<evidence type="ECO:0000256" key="5">
    <source>
        <dbReference type="ARBA" id="ARBA00022617"/>
    </source>
</evidence>
<comment type="similarity">
    <text evidence="4">Belongs to the cytochrome P450 family.</text>
</comment>
<comment type="caution">
    <text evidence="13">The sequence shown here is derived from an EMBL/GenBank/DDBJ whole genome shotgun (WGS) entry which is preliminary data.</text>
</comment>
<dbReference type="InterPro" id="IPR050476">
    <property type="entry name" value="Insect_CytP450_Detox"/>
</dbReference>
<dbReference type="Proteomes" id="UP001054945">
    <property type="component" value="Unassembled WGS sequence"/>
</dbReference>
<dbReference type="AlphaFoldDB" id="A0AAV4SLQ5"/>
<keyword evidence="6" id="KW-0479">Metal-binding</keyword>
<dbReference type="PANTHER" id="PTHR24292">
    <property type="entry name" value="CYTOCHROME P450"/>
    <property type="match status" value="1"/>
</dbReference>
<keyword evidence="14" id="KW-1185">Reference proteome</keyword>
<evidence type="ECO:0000256" key="10">
    <source>
        <dbReference type="ARBA" id="ARBA00023004"/>
    </source>
</evidence>
<dbReference type="GO" id="GO:0005789">
    <property type="term" value="C:endoplasmic reticulum membrane"/>
    <property type="evidence" value="ECO:0007669"/>
    <property type="project" value="UniProtKB-SubCell"/>
</dbReference>
<name>A0AAV4SLQ5_CAEEX</name>
<dbReference type="PRINTS" id="PR00463">
    <property type="entry name" value="EP450I"/>
</dbReference>
<dbReference type="Pfam" id="PF00067">
    <property type="entry name" value="p450"/>
    <property type="match status" value="1"/>
</dbReference>
<evidence type="ECO:0000256" key="4">
    <source>
        <dbReference type="ARBA" id="ARBA00010617"/>
    </source>
</evidence>
<evidence type="ECO:0000256" key="9">
    <source>
        <dbReference type="ARBA" id="ARBA00023002"/>
    </source>
</evidence>
<dbReference type="GO" id="GO:0005506">
    <property type="term" value="F:iron ion binding"/>
    <property type="evidence" value="ECO:0007669"/>
    <property type="project" value="InterPro"/>
</dbReference>
<evidence type="ECO:0000256" key="12">
    <source>
        <dbReference type="ARBA" id="ARBA00023136"/>
    </source>
</evidence>
<dbReference type="PANTHER" id="PTHR24292:SF54">
    <property type="entry name" value="CYP9F3-RELATED"/>
    <property type="match status" value="1"/>
</dbReference>
<keyword evidence="5" id="KW-0349">Heme</keyword>
<keyword evidence="8" id="KW-0492">Microsome</keyword>
<proteinExistence type="inferred from homology"/>
<dbReference type="Gene3D" id="1.10.630.10">
    <property type="entry name" value="Cytochrome P450"/>
    <property type="match status" value="1"/>
</dbReference>
<dbReference type="SUPFAM" id="SSF48264">
    <property type="entry name" value="Cytochrome P450"/>
    <property type="match status" value="1"/>
</dbReference>
<evidence type="ECO:0000313" key="14">
    <source>
        <dbReference type="Proteomes" id="UP001054945"/>
    </source>
</evidence>
<evidence type="ECO:0000256" key="1">
    <source>
        <dbReference type="ARBA" id="ARBA00001971"/>
    </source>
</evidence>
<dbReference type="EMBL" id="BPLR01009608">
    <property type="protein sequence ID" value="GIY33242.1"/>
    <property type="molecule type" value="Genomic_DNA"/>
</dbReference>